<dbReference type="AlphaFoldDB" id="A0A1C5K6V1"/>
<gene>
    <name evidence="2" type="ORF">GA0070609_5608</name>
</gene>
<keyword evidence="3" id="KW-1185">Reference proteome</keyword>
<dbReference type="EMBL" id="LT607750">
    <property type="protein sequence ID" value="SCG78505.1"/>
    <property type="molecule type" value="Genomic_DNA"/>
</dbReference>
<reference evidence="2 3" key="1">
    <citation type="submission" date="2016-06" db="EMBL/GenBank/DDBJ databases">
        <authorList>
            <person name="Kjaerup R.B."/>
            <person name="Dalgaard T.S."/>
            <person name="Juul-Madsen H.R."/>
        </authorList>
    </citation>
    <scope>NUCLEOTIDE SEQUENCE [LARGE SCALE GENOMIC DNA]</scope>
    <source>
        <strain evidence="2 3">DSM 43904</strain>
    </source>
</reference>
<organism evidence="2 3">
    <name type="scientific">Micromonospora echinaurantiaca</name>
    <dbReference type="NCBI Taxonomy" id="47857"/>
    <lineage>
        <taxon>Bacteria</taxon>
        <taxon>Bacillati</taxon>
        <taxon>Actinomycetota</taxon>
        <taxon>Actinomycetes</taxon>
        <taxon>Micromonosporales</taxon>
        <taxon>Micromonosporaceae</taxon>
        <taxon>Micromonospora</taxon>
    </lineage>
</organism>
<dbReference type="RefSeq" id="WP_157748313.1">
    <property type="nucleotide sequence ID" value="NZ_LT607750.1"/>
</dbReference>
<feature type="region of interest" description="Disordered" evidence="1">
    <location>
        <begin position="42"/>
        <end position="119"/>
    </location>
</feature>
<evidence type="ECO:0000313" key="3">
    <source>
        <dbReference type="Proteomes" id="UP000198217"/>
    </source>
</evidence>
<dbReference type="Proteomes" id="UP000198217">
    <property type="component" value="Chromosome I"/>
</dbReference>
<feature type="compositionally biased region" description="Low complexity" evidence="1">
    <location>
        <begin position="86"/>
        <end position="105"/>
    </location>
</feature>
<proteinExistence type="predicted"/>
<evidence type="ECO:0000313" key="2">
    <source>
        <dbReference type="EMBL" id="SCG78505.1"/>
    </source>
</evidence>
<sequence length="851" mass="89498">MRATLPARPDNRTGSKIPRLALVATAVLTVPAFLVGPSAAGTTGTTPAAATATSSAGTASTGTVSREPSPAATPATPTAPAPTAPGPTASRTTTRADGTTAGLTAEPARPRTATVTRSPWNPRFACGGALTFGKVETCASISYEQKSVWTFTTTADSDLLYVRLREVAGVSLSAQVTGRDGEVLCHIGSYLNECQLGAAGAYTLTVTTYSGRGQGSYTLAVESRRTPSECELLPEEFFSFASPGVTKTLPAGAATHCYAFDQPLDSVVMVRTDLRIQLLDGQHEQLCGGSMCTLSRPGPYRLFLHELYGGQKTYTLTMPRLSQAVGCPALPLAPFGDPGAAVGQASVLPDQETCHTLSIPTAGPVTVRFSWIDEQKLLWTLYDDAGQQVCSKSSAWYCALPTAERYTLLVRNEYHYNPVDYQVAVTALHRDEGCAPATGTSWDQSTLHVPLTSPVQTNCQPFQGNAGDQVITYDFWKVTRLVDESGAEVCAEPSGKDGCLLPADGTYRVISLLTPATGQNGTYQLQVRRLSDAVGCPTVAPISYGAAPAVGGIRCRSLDIPAAGEYRIHTVDANNHRHTHRVFDQDGQMVCDIATGWVDGKCMLPAAGRYTLVLNPSNLVDNAYTHAVALLPAIPSGCATVSDTGWRDAPHRGGFQGVGQVNCLRVPSPAGSRITKSAPGELGVKRPTMTVVDATGTKICGSSSDRGYTCRLNGQAPFFALLDGPTDGPTSTYAMAFSRIDGPPACPVLPRDVQTTLATGPDRFTACFSIPADQHAARESFTWARTSGTGTAEVTVFDSQGVEYCSPMLPAASQTITCTTLPDGPLTVLVETDGATATYGLTHREASAPTA</sequence>
<protein>
    <submittedName>
        <fullName evidence="2">Uncharacterized protein</fullName>
    </submittedName>
</protein>
<name>A0A1C5K6V1_9ACTN</name>
<accession>A0A1C5K6V1</accession>
<feature type="compositionally biased region" description="Low complexity" evidence="1">
    <location>
        <begin position="42"/>
        <end position="76"/>
    </location>
</feature>
<evidence type="ECO:0000256" key="1">
    <source>
        <dbReference type="SAM" id="MobiDB-lite"/>
    </source>
</evidence>